<evidence type="ECO:0000313" key="3">
    <source>
        <dbReference type="EMBL" id="QDQ29159.1"/>
    </source>
</evidence>
<gene>
    <name evidence="1" type="ORF">FNU76_00025</name>
    <name evidence="2" type="ORF">FNU76_15720</name>
    <name evidence="3" type="ORF">FNU76_23955</name>
</gene>
<reference evidence="3" key="2">
    <citation type="journal article" date="2020" name="Int. J. Syst. Evol. Microbiol.">
        <title>Chitinimonas arctica sp. nov., isolated from Arctic tundra soil.</title>
        <authorList>
            <person name="Xu Q."/>
            <person name="Jiang F."/>
            <person name="Da X."/>
            <person name="Zhang Y."/>
            <person name="Geng Y."/>
            <person name="Qin K."/>
            <person name="Liu J."/>
            <person name="Peng F."/>
        </authorList>
    </citation>
    <scope>NUCLEOTIDE SEQUENCE</scope>
    <source>
        <strain evidence="3">R3-44</strain>
    </source>
</reference>
<dbReference type="KEGG" id="cari:FNU76_00025"/>
<evidence type="ECO:0000313" key="2">
    <source>
        <dbReference type="EMBL" id="QDQ27680.1"/>
    </source>
</evidence>
<organism evidence="3 4">
    <name type="scientific">Chitinimonas arctica</name>
    <dbReference type="NCBI Taxonomy" id="2594795"/>
    <lineage>
        <taxon>Bacteria</taxon>
        <taxon>Pseudomonadati</taxon>
        <taxon>Pseudomonadota</taxon>
        <taxon>Betaproteobacteria</taxon>
        <taxon>Neisseriales</taxon>
        <taxon>Chitinibacteraceae</taxon>
        <taxon>Chitinimonas</taxon>
    </lineage>
</organism>
<dbReference type="EMBL" id="CP041730">
    <property type="protein sequence ID" value="QDQ24855.1"/>
    <property type="molecule type" value="Genomic_DNA"/>
</dbReference>
<accession>A0A516SLZ8</accession>
<dbReference type="Proteomes" id="UP000317550">
    <property type="component" value="Chromosome"/>
</dbReference>
<dbReference type="RefSeq" id="WP_143855780.1">
    <property type="nucleotide sequence ID" value="NZ_CP041730.1"/>
</dbReference>
<dbReference type="KEGG" id="cari:FNU76_15720"/>
<sequence length="123" mass="13094">MPIETLFLSTFKGFVYALPHFLPVLSGPDLRLGLHGMGHDEPQRGENLPRHQSGGVGMKTTRSIAIITAENAKLMGCLAQSLENAIARGEVAPIDVERVYNASLALSAVSGQIRTVSAVLEGL</sequence>
<reference evidence="4" key="1">
    <citation type="submission" date="2019-07" db="EMBL/GenBank/DDBJ databases">
        <title>Chitinimonas sp. nov., isolated from Ny-Alesund, arctica soil.</title>
        <authorList>
            <person name="Xu Q."/>
            <person name="Peng F."/>
        </authorList>
    </citation>
    <scope>NUCLEOTIDE SEQUENCE [LARGE SCALE GENOMIC DNA]</scope>
    <source>
        <strain evidence="4">R3-44</strain>
    </source>
</reference>
<dbReference type="AlphaFoldDB" id="A0A516SLZ8"/>
<evidence type="ECO:0000313" key="4">
    <source>
        <dbReference type="Proteomes" id="UP000317550"/>
    </source>
</evidence>
<keyword evidence="4" id="KW-1185">Reference proteome</keyword>
<dbReference type="KEGG" id="cari:FNU76_23955"/>
<evidence type="ECO:0000313" key="1">
    <source>
        <dbReference type="EMBL" id="QDQ24855.1"/>
    </source>
</evidence>
<proteinExistence type="predicted"/>
<name>A0A516SLZ8_9NEIS</name>
<dbReference type="EMBL" id="CP041730">
    <property type="protein sequence ID" value="QDQ27680.1"/>
    <property type="molecule type" value="Genomic_DNA"/>
</dbReference>
<protein>
    <submittedName>
        <fullName evidence="3">Uncharacterized protein</fullName>
    </submittedName>
</protein>
<dbReference type="EMBL" id="CP041730">
    <property type="protein sequence ID" value="QDQ29159.1"/>
    <property type="molecule type" value="Genomic_DNA"/>
</dbReference>